<dbReference type="GO" id="GO:0004525">
    <property type="term" value="F:ribonuclease III activity"/>
    <property type="evidence" value="ECO:0007669"/>
    <property type="project" value="UniProtKB-EC"/>
</dbReference>
<reference evidence="1 2" key="1">
    <citation type="submission" date="2018-12" db="EMBL/GenBank/DDBJ databases">
        <authorList>
            <consortium name="Pathogen Informatics"/>
        </authorList>
    </citation>
    <scope>NUCLEOTIDE SEQUENCE [LARGE SCALE GENOMIC DNA]</scope>
    <source>
        <strain evidence="1 2">NCTC9419</strain>
    </source>
</reference>
<dbReference type="STRING" id="61652.AXX16_1653"/>
<evidence type="ECO:0000313" key="2">
    <source>
        <dbReference type="Proteomes" id="UP000271603"/>
    </source>
</evidence>
<accession>A0A3S4FQM8</accession>
<gene>
    <name evidence="1" type="primary">rnc</name>
    <name evidence="1" type="ORF">NCTC9419_01052</name>
</gene>
<keyword evidence="1" id="KW-0378">Hydrolase</keyword>
<dbReference type="EC" id="3.1.26.3" evidence="1"/>
<sequence>MSRMRATLVRGNTLAEMAREFDLANVCAWGPAS</sequence>
<organism evidence="1 2">
    <name type="scientific">Serratia rubidaea</name>
    <name type="common">Serratia marinorubra</name>
    <dbReference type="NCBI Taxonomy" id="61652"/>
    <lineage>
        <taxon>Bacteria</taxon>
        <taxon>Pseudomonadati</taxon>
        <taxon>Pseudomonadota</taxon>
        <taxon>Gammaproteobacteria</taxon>
        <taxon>Enterobacterales</taxon>
        <taxon>Yersiniaceae</taxon>
        <taxon>Serratia</taxon>
    </lineage>
</organism>
<proteinExistence type="predicted"/>
<dbReference type="EMBL" id="LR134155">
    <property type="protein sequence ID" value="VEA69582.1"/>
    <property type="molecule type" value="Genomic_DNA"/>
</dbReference>
<protein>
    <submittedName>
        <fullName evidence="1">Ribonuclease 3</fullName>
        <ecNumber evidence="1">3.1.26.3</ecNumber>
    </submittedName>
</protein>
<evidence type="ECO:0000313" key="1">
    <source>
        <dbReference type="EMBL" id="VEA69582.1"/>
    </source>
</evidence>
<dbReference type="AlphaFoldDB" id="A0A3S4FQM8"/>
<dbReference type="Proteomes" id="UP000271603">
    <property type="component" value="Chromosome"/>
</dbReference>
<name>A0A3S4FQM8_SERRU</name>